<dbReference type="RefSeq" id="WP_262394138.1">
    <property type="nucleotide sequence ID" value="NZ_JACRTD010000001.1"/>
</dbReference>
<keyword evidence="2" id="KW-1185">Reference proteome</keyword>
<sequence length="253" mass="29099">MENDFLKRFAQGFSNKPQDQRPSVEMVAISKMLQDLTEVPQEAFGAYAFSREPLRSRIPLEKRMELTRKAIDCGQSCAKKIREKYGNLSPRGIAGKLGLKLKFPQKPLHGGHVTFAQFVAPDEITVFMDCVDKAEELIREEALGSILKKLVVEEVLIAHELFHYLEEENEKTIFTRTEKLELWKIGKLKNTSRIVCLGEIAGMAFAKELAKLSFSPYVLDSFFVYLYDKQAGCYLYHEMMRLTKEWMGLETKE</sequence>
<evidence type="ECO:0000313" key="1">
    <source>
        <dbReference type="EMBL" id="MBC8584314.1"/>
    </source>
</evidence>
<reference evidence="1" key="1">
    <citation type="submission" date="2020-08" db="EMBL/GenBank/DDBJ databases">
        <title>Genome public.</title>
        <authorList>
            <person name="Liu C."/>
            <person name="Sun Q."/>
        </authorList>
    </citation>
    <scope>NUCLEOTIDE SEQUENCE</scope>
    <source>
        <strain evidence="1">NSJ-64</strain>
    </source>
</reference>
<accession>A0A926EPS6</accession>
<name>A0A926EPS6_9FIRM</name>
<comment type="caution">
    <text evidence="1">The sequence shown here is derived from an EMBL/GenBank/DDBJ whole genome shotgun (WGS) entry which is preliminary data.</text>
</comment>
<organism evidence="1 2">
    <name type="scientific">Youxingia wuxianensis</name>
    <dbReference type="NCBI Taxonomy" id="2763678"/>
    <lineage>
        <taxon>Bacteria</taxon>
        <taxon>Bacillati</taxon>
        <taxon>Bacillota</taxon>
        <taxon>Clostridia</taxon>
        <taxon>Eubacteriales</taxon>
        <taxon>Oscillospiraceae</taxon>
        <taxon>Youxingia</taxon>
    </lineage>
</organism>
<dbReference type="AlphaFoldDB" id="A0A926EPS6"/>
<dbReference type="Proteomes" id="UP000623678">
    <property type="component" value="Unassembled WGS sequence"/>
</dbReference>
<protein>
    <submittedName>
        <fullName evidence="1">Uncharacterized protein</fullName>
    </submittedName>
</protein>
<gene>
    <name evidence="1" type="ORF">H8705_01795</name>
</gene>
<dbReference type="EMBL" id="JACRTD010000001">
    <property type="protein sequence ID" value="MBC8584314.1"/>
    <property type="molecule type" value="Genomic_DNA"/>
</dbReference>
<proteinExistence type="predicted"/>
<evidence type="ECO:0000313" key="2">
    <source>
        <dbReference type="Proteomes" id="UP000623678"/>
    </source>
</evidence>